<proteinExistence type="predicted"/>
<organism evidence="1 2">
    <name type="scientific">Colletotrichum melonis</name>
    <dbReference type="NCBI Taxonomy" id="1209925"/>
    <lineage>
        <taxon>Eukaryota</taxon>
        <taxon>Fungi</taxon>
        <taxon>Dikarya</taxon>
        <taxon>Ascomycota</taxon>
        <taxon>Pezizomycotina</taxon>
        <taxon>Sordariomycetes</taxon>
        <taxon>Hypocreomycetidae</taxon>
        <taxon>Glomerellales</taxon>
        <taxon>Glomerellaceae</taxon>
        <taxon>Colletotrichum</taxon>
        <taxon>Colletotrichum acutatum species complex</taxon>
    </lineage>
</organism>
<dbReference type="Proteomes" id="UP001239795">
    <property type="component" value="Unassembled WGS sequence"/>
</dbReference>
<gene>
    <name evidence="1" type="ORF">CMEL01_10574</name>
</gene>
<name>A0AAI9XE26_9PEZI</name>
<evidence type="ECO:0000313" key="2">
    <source>
        <dbReference type="Proteomes" id="UP001239795"/>
    </source>
</evidence>
<comment type="caution">
    <text evidence="1">The sequence shown here is derived from an EMBL/GenBank/DDBJ whole genome shotgun (WGS) entry which is preliminary data.</text>
</comment>
<dbReference type="EMBL" id="MLGG01000090">
    <property type="protein sequence ID" value="KAK1446331.1"/>
    <property type="molecule type" value="Genomic_DNA"/>
</dbReference>
<accession>A0AAI9XE26</accession>
<evidence type="ECO:0000313" key="1">
    <source>
        <dbReference type="EMBL" id="KAK1446331.1"/>
    </source>
</evidence>
<sequence length="149" mass="16597">MYHPRPRHNQEPGALLAQQCGSAVLSTRCNRRLTSLLRGHRYVRFVPQNQLREDDRGRVLAVFTLVVQRWFGLSTTSGSKSHPRRPCPLVGTMANDCTVVCRPFAHLLLLAGARVETRTTGDDRCCLSCQSSTRFPISAPYQCAIDGGE</sequence>
<keyword evidence="2" id="KW-1185">Reference proteome</keyword>
<protein>
    <submittedName>
        <fullName evidence="1">Uncharacterized protein</fullName>
    </submittedName>
</protein>
<reference evidence="1 2" key="1">
    <citation type="submission" date="2016-10" db="EMBL/GenBank/DDBJ databases">
        <title>The genome sequence of Colletotrichum fioriniae PJ7.</title>
        <authorList>
            <person name="Baroncelli R."/>
        </authorList>
    </citation>
    <scope>NUCLEOTIDE SEQUENCE [LARGE SCALE GENOMIC DNA]</scope>
    <source>
        <strain evidence="1">Col 31</strain>
    </source>
</reference>
<dbReference type="AlphaFoldDB" id="A0AAI9XE26"/>